<evidence type="ECO:0000313" key="8">
    <source>
        <dbReference type="Proteomes" id="UP001501444"/>
    </source>
</evidence>
<dbReference type="Gene3D" id="3.90.79.10">
    <property type="entry name" value="Nucleoside Triphosphate Pyrophosphohydrolase"/>
    <property type="match status" value="1"/>
</dbReference>
<dbReference type="InterPro" id="IPR015797">
    <property type="entry name" value="NUDIX_hydrolase-like_dom_sf"/>
</dbReference>
<proteinExistence type="inferred from homology"/>
<dbReference type="EMBL" id="BAAARV010000033">
    <property type="protein sequence ID" value="GAA2354212.1"/>
    <property type="molecule type" value="Genomic_DNA"/>
</dbReference>
<sequence length="166" mass="17964">MLMALHDHCSYCGAAYPQGSAWPRVCAACGETTWLNPTPVAVNLLPVDTDNGRGVLVVRRNIPPFIGELALPGGFIEVGETWQEAAVRELREETTILADPADVRLFDVHSVPRSILIFALLPARPLAELPASVSNEETQGIEIALEPAQLCFPAHTDMLAAYFASE</sequence>
<dbReference type="PROSITE" id="PS51462">
    <property type="entry name" value="NUDIX"/>
    <property type="match status" value="1"/>
</dbReference>
<dbReference type="PANTHER" id="PTHR43222:SF12">
    <property type="entry name" value="NUDIX HYDROLASE"/>
    <property type="match status" value="1"/>
</dbReference>
<dbReference type="Proteomes" id="UP001501444">
    <property type="component" value="Unassembled WGS sequence"/>
</dbReference>
<gene>
    <name evidence="7" type="ORF">GCM10010170_046100</name>
</gene>
<dbReference type="PRINTS" id="PR00502">
    <property type="entry name" value="NUDIXFAMILY"/>
</dbReference>
<evidence type="ECO:0000256" key="4">
    <source>
        <dbReference type="ARBA" id="ARBA00022842"/>
    </source>
</evidence>
<evidence type="ECO:0000259" key="6">
    <source>
        <dbReference type="PROSITE" id="PS51462"/>
    </source>
</evidence>
<dbReference type="InterPro" id="IPR020476">
    <property type="entry name" value="Nudix_hydrolase"/>
</dbReference>
<keyword evidence="8" id="KW-1185">Reference proteome</keyword>
<feature type="domain" description="Nudix hydrolase" evidence="6">
    <location>
        <begin position="37"/>
        <end position="166"/>
    </location>
</feature>
<protein>
    <submittedName>
        <fullName evidence="7">NUDIX domain-containing protein</fullName>
    </submittedName>
</protein>
<keyword evidence="3 5" id="KW-0378">Hydrolase</keyword>
<evidence type="ECO:0000256" key="2">
    <source>
        <dbReference type="ARBA" id="ARBA00005582"/>
    </source>
</evidence>
<organism evidence="7 8">
    <name type="scientific">Dactylosporangium salmoneum</name>
    <dbReference type="NCBI Taxonomy" id="53361"/>
    <lineage>
        <taxon>Bacteria</taxon>
        <taxon>Bacillati</taxon>
        <taxon>Actinomycetota</taxon>
        <taxon>Actinomycetes</taxon>
        <taxon>Micromonosporales</taxon>
        <taxon>Micromonosporaceae</taxon>
        <taxon>Dactylosporangium</taxon>
    </lineage>
</organism>
<evidence type="ECO:0000256" key="3">
    <source>
        <dbReference type="ARBA" id="ARBA00022801"/>
    </source>
</evidence>
<dbReference type="InterPro" id="IPR020084">
    <property type="entry name" value="NUDIX_hydrolase_CS"/>
</dbReference>
<dbReference type="InterPro" id="IPR000086">
    <property type="entry name" value="NUDIX_hydrolase_dom"/>
</dbReference>
<dbReference type="PANTHER" id="PTHR43222">
    <property type="entry name" value="NUDIX HYDROLASE 23"/>
    <property type="match status" value="1"/>
</dbReference>
<dbReference type="Pfam" id="PF00293">
    <property type="entry name" value="NUDIX"/>
    <property type="match status" value="1"/>
</dbReference>
<name>A0ABP5TJB4_9ACTN</name>
<dbReference type="SUPFAM" id="SSF55811">
    <property type="entry name" value="Nudix"/>
    <property type="match status" value="1"/>
</dbReference>
<comment type="similarity">
    <text evidence="2 5">Belongs to the Nudix hydrolase family.</text>
</comment>
<reference evidence="8" key="1">
    <citation type="journal article" date="2019" name="Int. J. Syst. Evol. Microbiol.">
        <title>The Global Catalogue of Microorganisms (GCM) 10K type strain sequencing project: providing services to taxonomists for standard genome sequencing and annotation.</title>
        <authorList>
            <consortium name="The Broad Institute Genomics Platform"/>
            <consortium name="The Broad Institute Genome Sequencing Center for Infectious Disease"/>
            <person name="Wu L."/>
            <person name="Ma J."/>
        </authorList>
    </citation>
    <scope>NUCLEOTIDE SEQUENCE [LARGE SCALE GENOMIC DNA]</scope>
    <source>
        <strain evidence="8">JCM 3272</strain>
    </source>
</reference>
<dbReference type="PROSITE" id="PS00893">
    <property type="entry name" value="NUDIX_BOX"/>
    <property type="match status" value="1"/>
</dbReference>
<keyword evidence="4" id="KW-0460">Magnesium</keyword>
<comment type="caution">
    <text evidence="7">The sequence shown here is derived from an EMBL/GenBank/DDBJ whole genome shotgun (WGS) entry which is preliminary data.</text>
</comment>
<evidence type="ECO:0000256" key="1">
    <source>
        <dbReference type="ARBA" id="ARBA00001946"/>
    </source>
</evidence>
<comment type="cofactor">
    <cofactor evidence="1">
        <name>Mg(2+)</name>
        <dbReference type="ChEBI" id="CHEBI:18420"/>
    </cofactor>
</comment>
<evidence type="ECO:0000256" key="5">
    <source>
        <dbReference type="RuleBase" id="RU003476"/>
    </source>
</evidence>
<accession>A0ABP5TJB4</accession>
<evidence type="ECO:0000313" key="7">
    <source>
        <dbReference type="EMBL" id="GAA2354212.1"/>
    </source>
</evidence>